<dbReference type="InterPro" id="IPR018376">
    <property type="entry name" value="Enoyl-CoA_hyd/isom_CS"/>
</dbReference>
<sequence length="245" mass="25859">MLRLDKEGAIARLMIDRPERHNAMNLAMWQALPDLLAQAVDDADVRAIVLTSATPGLFCAGADIAEMLAAREDLALRAATQSAINAAQSALAQCPKPLVAMIDGDAIGGGCGLILACHMRVATARARFGITPARLGLAYPLHDTGLLVDLVGPGQARRLMLTGQLVGAEEALRIGLIEEIAESAHEALRAITANSAFTHAATLHTIARVIAGQRQEDEASLALFASAFDGTDFAARAEAFFKRKN</sequence>
<dbReference type="Pfam" id="PF00378">
    <property type="entry name" value="ECH_1"/>
    <property type="match status" value="1"/>
</dbReference>
<dbReference type="RefSeq" id="WP_183621566.1">
    <property type="nucleotide sequence ID" value="NZ_JACIDX010000001.1"/>
</dbReference>
<reference evidence="3 4" key="1">
    <citation type="submission" date="2020-08" db="EMBL/GenBank/DDBJ databases">
        <title>Genomic Encyclopedia of Type Strains, Phase IV (KMG-IV): sequencing the most valuable type-strain genomes for metagenomic binning, comparative biology and taxonomic classification.</title>
        <authorList>
            <person name="Goeker M."/>
        </authorList>
    </citation>
    <scope>NUCLEOTIDE SEQUENCE [LARGE SCALE GENOMIC DNA]</scope>
    <source>
        <strain evidence="3 4">DSM 27057</strain>
    </source>
</reference>
<dbReference type="InterPro" id="IPR001753">
    <property type="entry name" value="Enoyl-CoA_hydra/iso"/>
</dbReference>
<dbReference type="SUPFAM" id="SSF52096">
    <property type="entry name" value="ClpP/crotonase"/>
    <property type="match status" value="1"/>
</dbReference>
<dbReference type="PANTHER" id="PTHR42964:SF1">
    <property type="entry name" value="POLYKETIDE BIOSYNTHESIS ENOYL-COA HYDRATASE PKSH-RELATED"/>
    <property type="match status" value="1"/>
</dbReference>
<protein>
    <submittedName>
        <fullName evidence="3">Enoyl-CoA hydratase/carnithine racemase</fullName>
    </submittedName>
</protein>
<comment type="caution">
    <text evidence="3">The sequence shown here is derived from an EMBL/GenBank/DDBJ whole genome shotgun (WGS) entry which is preliminary data.</text>
</comment>
<accession>A0A7W6G5P4</accession>
<dbReference type="InterPro" id="IPR014748">
    <property type="entry name" value="Enoyl-CoA_hydra_C"/>
</dbReference>
<dbReference type="InterPro" id="IPR051683">
    <property type="entry name" value="Enoyl-CoA_Hydratase/Isomerase"/>
</dbReference>
<evidence type="ECO:0000313" key="4">
    <source>
        <dbReference type="Proteomes" id="UP000548867"/>
    </source>
</evidence>
<evidence type="ECO:0000256" key="1">
    <source>
        <dbReference type="ARBA" id="ARBA00005254"/>
    </source>
</evidence>
<comment type="similarity">
    <text evidence="1 2">Belongs to the enoyl-CoA hydratase/isomerase family.</text>
</comment>
<evidence type="ECO:0000256" key="2">
    <source>
        <dbReference type="RuleBase" id="RU003707"/>
    </source>
</evidence>
<gene>
    <name evidence="3" type="ORF">GGR38_000039</name>
</gene>
<dbReference type="AlphaFoldDB" id="A0A7W6G5P4"/>
<dbReference type="Proteomes" id="UP000548867">
    <property type="component" value="Unassembled WGS sequence"/>
</dbReference>
<name>A0A7W6G5P4_9SPHN</name>
<dbReference type="PROSITE" id="PS00166">
    <property type="entry name" value="ENOYL_COA_HYDRATASE"/>
    <property type="match status" value="1"/>
</dbReference>
<proteinExistence type="inferred from homology"/>
<dbReference type="EMBL" id="JACIDX010000001">
    <property type="protein sequence ID" value="MBB3953127.1"/>
    <property type="molecule type" value="Genomic_DNA"/>
</dbReference>
<dbReference type="InterPro" id="IPR029045">
    <property type="entry name" value="ClpP/crotonase-like_dom_sf"/>
</dbReference>
<organism evidence="3 4">
    <name type="scientific">Novosphingobium sediminicola</name>
    <dbReference type="NCBI Taxonomy" id="563162"/>
    <lineage>
        <taxon>Bacteria</taxon>
        <taxon>Pseudomonadati</taxon>
        <taxon>Pseudomonadota</taxon>
        <taxon>Alphaproteobacteria</taxon>
        <taxon>Sphingomonadales</taxon>
        <taxon>Sphingomonadaceae</taxon>
        <taxon>Novosphingobium</taxon>
    </lineage>
</organism>
<dbReference type="Gene3D" id="3.90.226.10">
    <property type="entry name" value="2-enoyl-CoA Hydratase, Chain A, domain 1"/>
    <property type="match status" value="1"/>
</dbReference>
<evidence type="ECO:0000313" key="3">
    <source>
        <dbReference type="EMBL" id="MBB3953127.1"/>
    </source>
</evidence>
<dbReference type="CDD" id="cd06558">
    <property type="entry name" value="crotonase-like"/>
    <property type="match status" value="1"/>
</dbReference>
<dbReference type="GO" id="GO:0003824">
    <property type="term" value="F:catalytic activity"/>
    <property type="evidence" value="ECO:0007669"/>
    <property type="project" value="InterPro"/>
</dbReference>
<keyword evidence="4" id="KW-1185">Reference proteome</keyword>
<dbReference type="PANTHER" id="PTHR42964">
    <property type="entry name" value="ENOYL-COA HYDRATASE"/>
    <property type="match status" value="1"/>
</dbReference>
<dbReference type="Gene3D" id="1.10.12.10">
    <property type="entry name" value="Lyase 2-enoyl-coa Hydratase, Chain A, domain 2"/>
    <property type="match status" value="1"/>
</dbReference>